<dbReference type="EC" id="3.4.24.64" evidence="4"/>
<dbReference type="InterPro" id="IPR011249">
    <property type="entry name" value="Metalloenz_LuxS/M16"/>
</dbReference>
<dbReference type="GO" id="GO:0046872">
    <property type="term" value="F:metal ion binding"/>
    <property type="evidence" value="ECO:0007669"/>
    <property type="project" value="InterPro"/>
</dbReference>
<protein>
    <submittedName>
        <fullName evidence="4">Mitochondrial processing peptidase-like protein</fullName>
        <ecNumber evidence="4">3.4.24.64</ecNumber>
    </submittedName>
</protein>
<comment type="similarity">
    <text evidence="1">Belongs to the peptidase M16 family.</text>
</comment>
<dbReference type="InterPro" id="IPR001431">
    <property type="entry name" value="Pept_M16_Zn_BS"/>
</dbReference>
<dbReference type="PANTHER" id="PTHR11851:SF49">
    <property type="entry name" value="MITOCHONDRIAL-PROCESSING PEPTIDASE SUBUNIT ALPHA"/>
    <property type="match status" value="1"/>
</dbReference>
<dbReference type="EMBL" id="UOED01000033">
    <property type="protein sequence ID" value="VAV88471.1"/>
    <property type="molecule type" value="Genomic_DNA"/>
</dbReference>
<proteinExistence type="inferred from homology"/>
<dbReference type="Pfam" id="PF05193">
    <property type="entry name" value="Peptidase_M16_C"/>
    <property type="match status" value="1"/>
</dbReference>
<accession>A0A3B0R8Q3</accession>
<reference evidence="4" key="1">
    <citation type="submission" date="2018-06" db="EMBL/GenBank/DDBJ databases">
        <authorList>
            <person name="Zhirakovskaya E."/>
        </authorList>
    </citation>
    <scope>NUCLEOTIDE SEQUENCE</scope>
</reference>
<dbReference type="Gene3D" id="3.30.830.10">
    <property type="entry name" value="Metalloenzyme, LuxS/M16 peptidase-like"/>
    <property type="match status" value="2"/>
</dbReference>
<evidence type="ECO:0000313" key="4">
    <source>
        <dbReference type="EMBL" id="VAV88471.1"/>
    </source>
</evidence>
<dbReference type="SUPFAM" id="SSF63411">
    <property type="entry name" value="LuxS/MPP-like metallohydrolase"/>
    <property type="match status" value="2"/>
</dbReference>
<feature type="domain" description="Peptidase M16 C-terminal" evidence="3">
    <location>
        <begin position="166"/>
        <end position="338"/>
    </location>
</feature>
<dbReference type="PANTHER" id="PTHR11851">
    <property type="entry name" value="METALLOPROTEASE"/>
    <property type="match status" value="1"/>
</dbReference>
<sequence>MTVTVTKLDSGLRVICDVMPHVETVTVGVWTDVGSRHERPDQNGLSHMLEHMAFKGTEKRSARDIAEVVENVGGYLNAYTSREHTTYYARLLKDDLPLGLNVLADILQNSVFDNQELERERGVIIQEIGQSNDTPDDIVFDYFQEAAYPDQPVGRPILGTVDLVNNFSRNDLSDYMASHYKAEQMVVVASGNFDPDRFIEQTSEEFSTLEHARDTTNETARYQGGLKSQNRELEQVNLLIGFEGIAYDDPDFYAAQIMSMILGGGMSSRLFQEIREKRGLVYSIYSFMQSYMDGGSFAIHAGTGPAQVAELIPVVAGEMHALSQSVTTQEVQRACAQMKAGLLMSLESTTSRMEQLGRQMMIFGRPVPHAEIIEKIDQVDAVAVMRYMDRMLSDNKLSLAAVGPLGALEDYDRIAARF</sequence>
<evidence type="ECO:0000259" key="2">
    <source>
        <dbReference type="Pfam" id="PF00675"/>
    </source>
</evidence>
<feature type="domain" description="Peptidase M16 N-terminal" evidence="2">
    <location>
        <begin position="18"/>
        <end position="160"/>
    </location>
</feature>
<dbReference type="PROSITE" id="PS00143">
    <property type="entry name" value="INSULINASE"/>
    <property type="match status" value="1"/>
</dbReference>
<dbReference type="InterPro" id="IPR011765">
    <property type="entry name" value="Pept_M16_N"/>
</dbReference>
<organism evidence="4">
    <name type="scientific">hydrothermal vent metagenome</name>
    <dbReference type="NCBI Taxonomy" id="652676"/>
    <lineage>
        <taxon>unclassified sequences</taxon>
        <taxon>metagenomes</taxon>
        <taxon>ecological metagenomes</taxon>
    </lineage>
</organism>
<dbReference type="GO" id="GO:0004222">
    <property type="term" value="F:metalloendopeptidase activity"/>
    <property type="evidence" value="ECO:0007669"/>
    <property type="project" value="UniProtKB-EC"/>
</dbReference>
<evidence type="ECO:0000259" key="3">
    <source>
        <dbReference type="Pfam" id="PF05193"/>
    </source>
</evidence>
<name>A0A3B0R8Q3_9ZZZZ</name>
<dbReference type="GO" id="GO:0006508">
    <property type="term" value="P:proteolysis"/>
    <property type="evidence" value="ECO:0007669"/>
    <property type="project" value="InterPro"/>
</dbReference>
<evidence type="ECO:0000256" key="1">
    <source>
        <dbReference type="ARBA" id="ARBA00007261"/>
    </source>
</evidence>
<dbReference type="Pfam" id="PF00675">
    <property type="entry name" value="Peptidase_M16"/>
    <property type="match status" value="1"/>
</dbReference>
<dbReference type="InterPro" id="IPR007863">
    <property type="entry name" value="Peptidase_M16_C"/>
</dbReference>
<keyword evidence="4" id="KW-0378">Hydrolase</keyword>
<dbReference type="InterPro" id="IPR050361">
    <property type="entry name" value="MPP/UQCRC_Complex"/>
</dbReference>
<gene>
    <name evidence="4" type="ORF">MNBD_ALPHA02-1957</name>
</gene>
<dbReference type="AlphaFoldDB" id="A0A3B0R8Q3"/>
<dbReference type="FunFam" id="3.30.830.10:FF:000008">
    <property type="entry name" value="Mitochondrial-processing peptidase subunit beta"/>
    <property type="match status" value="1"/>
</dbReference>